<keyword evidence="1" id="KW-0472">Membrane</keyword>
<dbReference type="AlphaFoldDB" id="A0A9D4R682"/>
<feature type="transmembrane region" description="Helical" evidence="1">
    <location>
        <begin position="92"/>
        <end position="110"/>
    </location>
</feature>
<accession>A0A9D4R682</accession>
<gene>
    <name evidence="2" type="ORF">DPMN_097989</name>
</gene>
<organism evidence="2 3">
    <name type="scientific">Dreissena polymorpha</name>
    <name type="common">Zebra mussel</name>
    <name type="synonym">Mytilus polymorpha</name>
    <dbReference type="NCBI Taxonomy" id="45954"/>
    <lineage>
        <taxon>Eukaryota</taxon>
        <taxon>Metazoa</taxon>
        <taxon>Spiralia</taxon>
        <taxon>Lophotrochozoa</taxon>
        <taxon>Mollusca</taxon>
        <taxon>Bivalvia</taxon>
        <taxon>Autobranchia</taxon>
        <taxon>Heteroconchia</taxon>
        <taxon>Euheterodonta</taxon>
        <taxon>Imparidentia</taxon>
        <taxon>Neoheterodontei</taxon>
        <taxon>Myida</taxon>
        <taxon>Dreissenoidea</taxon>
        <taxon>Dreissenidae</taxon>
        <taxon>Dreissena</taxon>
    </lineage>
</organism>
<keyword evidence="1" id="KW-1133">Transmembrane helix</keyword>
<sequence length="111" mass="12530">MEFNAETSEIIAYSTNNTNENITMNGEKLEEVTSFTYVGATLTNDGTGAAFFRKRTFIATNRVHYGGKKSEMNLNITGINVHKSKCLAIRDFLYPVIIYMCISYSFLCLVF</sequence>
<reference evidence="2" key="2">
    <citation type="submission" date="2020-11" db="EMBL/GenBank/DDBJ databases">
        <authorList>
            <person name="McCartney M.A."/>
            <person name="Auch B."/>
            <person name="Kono T."/>
            <person name="Mallez S."/>
            <person name="Becker A."/>
            <person name="Gohl D.M."/>
            <person name="Silverstein K.A.T."/>
            <person name="Koren S."/>
            <person name="Bechman K.B."/>
            <person name="Herman A."/>
            <person name="Abrahante J.E."/>
            <person name="Garbe J."/>
        </authorList>
    </citation>
    <scope>NUCLEOTIDE SEQUENCE</scope>
    <source>
        <strain evidence="2">Duluth1</strain>
        <tissue evidence="2">Whole animal</tissue>
    </source>
</reference>
<name>A0A9D4R682_DREPO</name>
<keyword evidence="3" id="KW-1185">Reference proteome</keyword>
<evidence type="ECO:0000313" key="3">
    <source>
        <dbReference type="Proteomes" id="UP000828390"/>
    </source>
</evidence>
<protein>
    <submittedName>
        <fullName evidence="2">Uncharacterized protein</fullName>
    </submittedName>
</protein>
<dbReference type="Proteomes" id="UP000828390">
    <property type="component" value="Unassembled WGS sequence"/>
</dbReference>
<comment type="caution">
    <text evidence="2">The sequence shown here is derived from an EMBL/GenBank/DDBJ whole genome shotgun (WGS) entry which is preliminary data.</text>
</comment>
<keyword evidence="1" id="KW-0812">Transmembrane</keyword>
<reference evidence="2" key="1">
    <citation type="journal article" date="2019" name="bioRxiv">
        <title>The Genome of the Zebra Mussel, Dreissena polymorpha: A Resource for Invasive Species Research.</title>
        <authorList>
            <person name="McCartney M.A."/>
            <person name="Auch B."/>
            <person name="Kono T."/>
            <person name="Mallez S."/>
            <person name="Zhang Y."/>
            <person name="Obille A."/>
            <person name="Becker A."/>
            <person name="Abrahante J.E."/>
            <person name="Garbe J."/>
            <person name="Badalamenti J.P."/>
            <person name="Herman A."/>
            <person name="Mangelson H."/>
            <person name="Liachko I."/>
            <person name="Sullivan S."/>
            <person name="Sone E.D."/>
            <person name="Koren S."/>
            <person name="Silverstein K.A.T."/>
            <person name="Beckman K.B."/>
            <person name="Gohl D.M."/>
        </authorList>
    </citation>
    <scope>NUCLEOTIDE SEQUENCE</scope>
    <source>
        <strain evidence="2">Duluth1</strain>
        <tissue evidence="2">Whole animal</tissue>
    </source>
</reference>
<dbReference type="EMBL" id="JAIWYP010000003">
    <property type="protein sequence ID" value="KAH3855422.1"/>
    <property type="molecule type" value="Genomic_DNA"/>
</dbReference>
<evidence type="ECO:0000256" key="1">
    <source>
        <dbReference type="SAM" id="Phobius"/>
    </source>
</evidence>
<proteinExistence type="predicted"/>
<evidence type="ECO:0000313" key="2">
    <source>
        <dbReference type="EMBL" id="KAH3855422.1"/>
    </source>
</evidence>